<evidence type="ECO:0000256" key="5">
    <source>
        <dbReference type="ARBA" id="ARBA00022692"/>
    </source>
</evidence>
<comment type="subunit">
    <text evidence="10">Homopentamer.</text>
</comment>
<keyword evidence="7 10" id="KW-0406">Ion transport</keyword>
<dbReference type="PROSITE" id="PS01327">
    <property type="entry name" value="MSCL"/>
    <property type="match status" value="1"/>
</dbReference>
<comment type="subcellular location">
    <subcellularLocation>
        <location evidence="1 10">Cell membrane</location>
        <topology evidence="1 10">Multi-pass membrane protein</topology>
    </subcellularLocation>
</comment>
<dbReference type="Pfam" id="PF01741">
    <property type="entry name" value="MscL"/>
    <property type="match status" value="1"/>
</dbReference>
<proteinExistence type="inferred from homology"/>
<gene>
    <name evidence="10 11" type="primary">mscL</name>
    <name evidence="11" type="ORF">WMO29_00460</name>
</gene>
<keyword evidence="6 10" id="KW-1133">Transmembrane helix</keyword>
<reference evidence="11 12" key="1">
    <citation type="submission" date="2024-03" db="EMBL/GenBank/DDBJ databases">
        <title>Human intestinal bacterial collection.</title>
        <authorList>
            <person name="Pauvert C."/>
            <person name="Hitch T.C.A."/>
            <person name="Clavel T."/>
        </authorList>
    </citation>
    <scope>NUCLEOTIDE SEQUENCE [LARGE SCALE GENOMIC DNA]</scope>
    <source>
        <strain evidence="11 12">CLA-AA-H132</strain>
    </source>
</reference>
<evidence type="ECO:0000313" key="12">
    <source>
        <dbReference type="Proteomes" id="UP001438008"/>
    </source>
</evidence>
<protein>
    <recommendedName>
        <fullName evidence="10">Large-conductance mechanosensitive channel</fullName>
    </recommendedName>
</protein>
<keyword evidence="8 10" id="KW-0472">Membrane</keyword>
<dbReference type="PANTHER" id="PTHR30266:SF2">
    <property type="entry name" value="LARGE-CONDUCTANCE MECHANOSENSITIVE CHANNEL"/>
    <property type="match status" value="1"/>
</dbReference>
<name>A0ABV1FC74_9FIRM</name>
<evidence type="ECO:0000256" key="2">
    <source>
        <dbReference type="ARBA" id="ARBA00007254"/>
    </source>
</evidence>
<evidence type="ECO:0000256" key="7">
    <source>
        <dbReference type="ARBA" id="ARBA00023065"/>
    </source>
</evidence>
<accession>A0ABV1FC74</accession>
<dbReference type="PRINTS" id="PR01264">
    <property type="entry name" value="MECHCHANNEL"/>
</dbReference>
<evidence type="ECO:0000256" key="3">
    <source>
        <dbReference type="ARBA" id="ARBA00022448"/>
    </source>
</evidence>
<evidence type="ECO:0000256" key="6">
    <source>
        <dbReference type="ARBA" id="ARBA00022989"/>
    </source>
</evidence>
<dbReference type="InterPro" id="IPR001185">
    <property type="entry name" value="MS_channel"/>
</dbReference>
<keyword evidence="4 10" id="KW-1003">Cell membrane</keyword>
<feature type="transmembrane region" description="Helical" evidence="10">
    <location>
        <begin position="76"/>
        <end position="97"/>
    </location>
</feature>
<dbReference type="InterPro" id="IPR036019">
    <property type="entry name" value="MscL_channel"/>
</dbReference>
<dbReference type="PANTHER" id="PTHR30266">
    <property type="entry name" value="MECHANOSENSITIVE CHANNEL MSCL"/>
    <property type="match status" value="1"/>
</dbReference>
<keyword evidence="9 10" id="KW-0407">Ion channel</keyword>
<dbReference type="HAMAP" id="MF_00115">
    <property type="entry name" value="MscL"/>
    <property type="match status" value="1"/>
</dbReference>
<evidence type="ECO:0000256" key="9">
    <source>
        <dbReference type="ARBA" id="ARBA00023303"/>
    </source>
</evidence>
<keyword evidence="12" id="KW-1185">Reference proteome</keyword>
<dbReference type="Gene3D" id="1.10.1200.120">
    <property type="entry name" value="Large-conductance mechanosensitive channel, MscL, domain 1"/>
    <property type="match status" value="1"/>
</dbReference>
<organism evidence="11 12">
    <name type="scientific">Laedolimicola intestinihominis</name>
    <dbReference type="NCBI Taxonomy" id="3133166"/>
    <lineage>
        <taxon>Bacteria</taxon>
        <taxon>Bacillati</taxon>
        <taxon>Bacillota</taxon>
        <taxon>Clostridia</taxon>
        <taxon>Lachnospirales</taxon>
        <taxon>Lachnospiraceae</taxon>
        <taxon>Laedolimicola</taxon>
    </lineage>
</organism>
<evidence type="ECO:0000313" key="11">
    <source>
        <dbReference type="EMBL" id="MEQ2470980.1"/>
    </source>
</evidence>
<dbReference type="SUPFAM" id="SSF81330">
    <property type="entry name" value="Gated mechanosensitive channel"/>
    <property type="match status" value="1"/>
</dbReference>
<sequence length="142" mass="15429">MKKFFEEFKKFISRGNVMDMAVGVIIGGAFTAIVNSLVNDIFMPVLSLITGGFDIAGMSVSFGVGDNAATLNYGAFLSAVINFLLIALVIFCIIKAMNTAKDKMLKKQEEEAPAPTTKKCPYCMSEIDIQATRCPHCTSELQ</sequence>
<feature type="transmembrane region" description="Helical" evidence="10">
    <location>
        <begin position="20"/>
        <end position="38"/>
    </location>
</feature>
<dbReference type="InterPro" id="IPR019823">
    <property type="entry name" value="Mechanosensitive_channel_CS"/>
</dbReference>
<dbReference type="RefSeq" id="WP_178039915.1">
    <property type="nucleotide sequence ID" value="NZ_JBBMFE010000001.1"/>
</dbReference>
<evidence type="ECO:0000256" key="4">
    <source>
        <dbReference type="ARBA" id="ARBA00022475"/>
    </source>
</evidence>
<dbReference type="InterPro" id="IPR037673">
    <property type="entry name" value="MSC/AndL"/>
</dbReference>
<dbReference type="NCBIfam" id="TIGR00220">
    <property type="entry name" value="mscL"/>
    <property type="match status" value="1"/>
</dbReference>
<comment type="caution">
    <text evidence="11">The sequence shown here is derived from an EMBL/GenBank/DDBJ whole genome shotgun (WGS) entry which is preliminary data.</text>
</comment>
<keyword evidence="3 10" id="KW-0813">Transport</keyword>
<comment type="function">
    <text evidence="10">Channel that opens in response to stretch forces in the membrane lipid bilayer. May participate in the regulation of osmotic pressure changes within the cell.</text>
</comment>
<evidence type="ECO:0000256" key="10">
    <source>
        <dbReference type="HAMAP-Rule" id="MF_00115"/>
    </source>
</evidence>
<dbReference type="EMBL" id="JBBMFE010000001">
    <property type="protein sequence ID" value="MEQ2470980.1"/>
    <property type="molecule type" value="Genomic_DNA"/>
</dbReference>
<keyword evidence="5 10" id="KW-0812">Transmembrane</keyword>
<comment type="similarity">
    <text evidence="2 10">Belongs to the MscL family.</text>
</comment>
<evidence type="ECO:0000256" key="8">
    <source>
        <dbReference type="ARBA" id="ARBA00023136"/>
    </source>
</evidence>
<evidence type="ECO:0000256" key="1">
    <source>
        <dbReference type="ARBA" id="ARBA00004651"/>
    </source>
</evidence>
<dbReference type="Proteomes" id="UP001438008">
    <property type="component" value="Unassembled WGS sequence"/>
</dbReference>